<dbReference type="Proteomes" id="UP000199515">
    <property type="component" value="Unassembled WGS sequence"/>
</dbReference>
<protein>
    <submittedName>
        <fullName evidence="1">Predicted acetyltransferase, GNAT superfamily</fullName>
    </submittedName>
</protein>
<accession>A0A1H3H154</accession>
<proteinExistence type="predicted"/>
<dbReference type="PANTHER" id="PTHR41700:SF1">
    <property type="entry name" value="N-ACETYLTRANSFERASE DOMAIN-CONTAINING PROTEIN"/>
    <property type="match status" value="1"/>
</dbReference>
<sequence>MTELVMNAPEQAADTAAATSGVTVRELAEVPDLTAVCQLFDSIWQREEPGAGPVTPELLRAMVSSGNYVSGAFDGGELLGACFGFFGSPAKSALHSHIAGVSAKGMGRGLGFALKLHQRAWALRQGVTAISWTFDPLIRRNAYFNLTKLAADPAVYLPNFYGRMRDTINGTGDTDRLMVTWDLLSDPVCAAAFGEPRRALPSGEPVLLADAGGRPVVASADTPVVLVGIPPDIEAVRRADPELGTAWRVALREVLHGLMADGARVVGFDRAGGYVVSREQS</sequence>
<gene>
    <name evidence="1" type="ORF">SAMN05421504_104477</name>
</gene>
<dbReference type="InterPro" id="IPR016181">
    <property type="entry name" value="Acyl_CoA_acyltransferase"/>
</dbReference>
<reference evidence="1 2" key="1">
    <citation type="submission" date="2016-10" db="EMBL/GenBank/DDBJ databases">
        <authorList>
            <person name="de Groot N.N."/>
        </authorList>
    </citation>
    <scope>NUCLEOTIDE SEQUENCE [LARGE SCALE GENOMIC DNA]</scope>
    <source>
        <strain evidence="1 2">CPCC 202699</strain>
    </source>
</reference>
<dbReference type="Gene3D" id="3.40.630.30">
    <property type="match status" value="1"/>
</dbReference>
<keyword evidence="2" id="KW-1185">Reference proteome</keyword>
<dbReference type="PANTHER" id="PTHR41700">
    <property type="entry name" value="GCN5-RELATED N-ACETYLTRANSFERASE"/>
    <property type="match status" value="1"/>
</dbReference>
<evidence type="ECO:0000313" key="1">
    <source>
        <dbReference type="EMBL" id="SDY09252.1"/>
    </source>
</evidence>
<organism evidence="1 2">
    <name type="scientific">Amycolatopsis xylanica</name>
    <dbReference type="NCBI Taxonomy" id="589385"/>
    <lineage>
        <taxon>Bacteria</taxon>
        <taxon>Bacillati</taxon>
        <taxon>Actinomycetota</taxon>
        <taxon>Actinomycetes</taxon>
        <taxon>Pseudonocardiales</taxon>
        <taxon>Pseudonocardiaceae</taxon>
        <taxon>Amycolatopsis</taxon>
    </lineage>
</organism>
<dbReference type="GO" id="GO:0016740">
    <property type="term" value="F:transferase activity"/>
    <property type="evidence" value="ECO:0007669"/>
    <property type="project" value="UniProtKB-KW"/>
</dbReference>
<dbReference type="AlphaFoldDB" id="A0A1H3H154"/>
<dbReference type="EMBL" id="FNON01000004">
    <property type="protein sequence ID" value="SDY09252.1"/>
    <property type="molecule type" value="Genomic_DNA"/>
</dbReference>
<dbReference type="SUPFAM" id="SSF55729">
    <property type="entry name" value="Acyl-CoA N-acyltransferases (Nat)"/>
    <property type="match status" value="1"/>
</dbReference>
<keyword evidence="1" id="KW-0808">Transferase</keyword>
<dbReference type="InterPro" id="IPR038764">
    <property type="entry name" value="GNAT_N_AcTrfase_prd"/>
</dbReference>
<dbReference type="STRING" id="589385.SAMN05421504_104477"/>
<evidence type="ECO:0000313" key="2">
    <source>
        <dbReference type="Proteomes" id="UP000199515"/>
    </source>
</evidence>
<name>A0A1H3H154_9PSEU</name>